<accession>A0ABS6RUQ4</accession>
<dbReference type="EMBL" id="JABXWD010000020">
    <property type="protein sequence ID" value="MBV6340369.1"/>
    <property type="molecule type" value="Genomic_DNA"/>
</dbReference>
<reference evidence="1 2" key="1">
    <citation type="journal article" date="2020" name="J Geophys Res Biogeosci">
        <title>Magnetotaxis as an Adaptation to Enable Bacterial Shuttling of Microbial Sulfur and Sulfur Cycling Across Aquatic Oxic#Anoxic Interfaces.</title>
        <authorList>
            <person name="Li J."/>
            <person name="Liu P."/>
            <person name="Wang J."/>
            <person name="Roberts A.P."/>
            <person name="Pan Y."/>
        </authorList>
    </citation>
    <scope>NUCLEOTIDE SEQUENCE [LARGE SCALE GENOMIC DNA]</scope>
    <source>
        <strain evidence="1 2">MYR-1_YQ</strain>
    </source>
</reference>
<sequence length="59" mass="6787">MSNQITEEPLTQVMDSVKGENILFEVLEYIPTIKVMAARKLKQVKVTMKNPAFFCLLQE</sequence>
<dbReference type="Proteomes" id="UP001196980">
    <property type="component" value="Unassembled WGS sequence"/>
</dbReference>
<proteinExistence type="predicted"/>
<gene>
    <name evidence="1" type="ORF">HWQ67_02105</name>
</gene>
<dbReference type="RefSeq" id="WP_218250989.1">
    <property type="nucleotide sequence ID" value="NZ_JABXWD010000020.1"/>
</dbReference>
<organism evidence="1 2">
    <name type="scientific">Candidatus Magnetobacterium casense</name>
    <dbReference type="NCBI Taxonomy" id="1455061"/>
    <lineage>
        <taxon>Bacteria</taxon>
        <taxon>Pseudomonadati</taxon>
        <taxon>Nitrospirota</taxon>
        <taxon>Thermodesulfovibrionia</taxon>
        <taxon>Thermodesulfovibrionales</taxon>
        <taxon>Candidatus Magnetobacteriaceae</taxon>
        <taxon>Candidatus Magnetobacterium</taxon>
    </lineage>
</organism>
<keyword evidence="2" id="KW-1185">Reference proteome</keyword>
<evidence type="ECO:0000313" key="1">
    <source>
        <dbReference type="EMBL" id="MBV6340369.1"/>
    </source>
</evidence>
<comment type="caution">
    <text evidence="1">The sequence shown here is derived from an EMBL/GenBank/DDBJ whole genome shotgun (WGS) entry which is preliminary data.</text>
</comment>
<name>A0ABS6RUQ4_9BACT</name>
<protein>
    <submittedName>
        <fullName evidence="1">Uncharacterized protein</fullName>
    </submittedName>
</protein>
<evidence type="ECO:0000313" key="2">
    <source>
        <dbReference type="Proteomes" id="UP001196980"/>
    </source>
</evidence>